<dbReference type="GO" id="GO:0008870">
    <property type="term" value="F:galactoside O-acetyltransferase activity"/>
    <property type="evidence" value="ECO:0007669"/>
    <property type="project" value="TreeGrafter"/>
</dbReference>
<sequence length="207" mass="23080">MSNDFEYEEMLNGELYVSKHIFDENKSLHGKIIAQKINMEPLENQDTIKALVKELFAETGENPYVMPPVHVGYGRHTTVGDHFFANMDCIFLDVNRITIGDNVMLGPRVGLYTAGHPIDPDIRIEKLEFGHPIVIKDNVWIGANSIVLPGVTIGKNVVVAAGSVVTKDVSDNTIVGGNPAKIIREVSEKDTVIWNQKKKDYHDKRAN</sequence>
<dbReference type="InterPro" id="IPR039369">
    <property type="entry name" value="LacA-like"/>
</dbReference>
<dbReference type="PROSITE" id="PS00101">
    <property type="entry name" value="HEXAPEP_TRANSFERASES"/>
    <property type="match status" value="1"/>
</dbReference>
<evidence type="ECO:0000313" key="7">
    <source>
        <dbReference type="Proteomes" id="UP000288490"/>
    </source>
</evidence>
<evidence type="ECO:0000256" key="3">
    <source>
        <dbReference type="ARBA" id="ARBA00022737"/>
    </source>
</evidence>
<dbReference type="PANTHER" id="PTHR43017:SF1">
    <property type="entry name" value="ACETYLTRANSFERASE YJL218W-RELATED"/>
    <property type="match status" value="1"/>
</dbReference>
<evidence type="ECO:0000256" key="1">
    <source>
        <dbReference type="ARBA" id="ARBA00007274"/>
    </source>
</evidence>
<proteinExistence type="inferred from homology"/>
<dbReference type="RefSeq" id="WP_125957670.1">
    <property type="nucleotide sequence ID" value="NZ_JAQEJV010000005.1"/>
</dbReference>
<dbReference type="CDD" id="cd03357">
    <property type="entry name" value="LbH_MAT_GAT"/>
    <property type="match status" value="1"/>
</dbReference>
<dbReference type="PANTHER" id="PTHR43017">
    <property type="entry name" value="GALACTOSIDE O-ACETYLTRANSFERASE"/>
    <property type="match status" value="1"/>
</dbReference>
<dbReference type="Pfam" id="PF00132">
    <property type="entry name" value="Hexapep"/>
    <property type="match status" value="1"/>
</dbReference>
<protein>
    <recommendedName>
        <fullName evidence="5">Acetyltransferase</fullName>
        <ecNumber evidence="5">2.3.1.-</ecNumber>
    </recommendedName>
</protein>
<dbReference type="InterPro" id="IPR001451">
    <property type="entry name" value="Hexapep"/>
</dbReference>
<dbReference type="SUPFAM" id="SSF51161">
    <property type="entry name" value="Trimeric LpxA-like enzymes"/>
    <property type="match status" value="1"/>
</dbReference>
<evidence type="ECO:0000256" key="5">
    <source>
        <dbReference type="RuleBase" id="RU367021"/>
    </source>
</evidence>
<dbReference type="EMBL" id="NGJT01000010">
    <property type="protein sequence ID" value="RST94050.1"/>
    <property type="molecule type" value="Genomic_DNA"/>
</dbReference>
<reference evidence="6 7" key="1">
    <citation type="submission" date="2017-05" db="EMBL/GenBank/DDBJ databases">
        <title>Vagococcus spp. assemblies.</title>
        <authorList>
            <person name="Gulvik C.A."/>
        </authorList>
    </citation>
    <scope>NUCLEOTIDE SEQUENCE [LARGE SCALE GENOMIC DNA]</scope>
    <source>
        <strain evidence="6 7">SS1994</strain>
    </source>
</reference>
<dbReference type="Gene3D" id="2.160.10.10">
    <property type="entry name" value="Hexapeptide repeat proteins"/>
    <property type="match status" value="1"/>
</dbReference>
<keyword evidence="4 5" id="KW-0012">Acyltransferase</keyword>
<dbReference type="FunFam" id="2.160.10.10:FF:000025">
    <property type="entry name" value="Hexapeptide-repeat containing-acetyltransferase"/>
    <property type="match status" value="1"/>
</dbReference>
<dbReference type="EC" id="2.3.1.-" evidence="5"/>
<name>A0A429ZK13_9ENTE</name>
<keyword evidence="3" id="KW-0677">Repeat</keyword>
<comment type="similarity">
    <text evidence="1 5">Belongs to the transferase hexapeptide repeat family.</text>
</comment>
<keyword evidence="7" id="KW-1185">Reference proteome</keyword>
<comment type="caution">
    <text evidence="6">The sequence shown here is derived from an EMBL/GenBank/DDBJ whole genome shotgun (WGS) entry which is preliminary data.</text>
</comment>
<dbReference type="AlphaFoldDB" id="A0A429ZK13"/>
<organism evidence="6 7">
    <name type="scientific">Vagococcus bubulae</name>
    <dbReference type="NCBI Taxonomy" id="1977868"/>
    <lineage>
        <taxon>Bacteria</taxon>
        <taxon>Bacillati</taxon>
        <taxon>Bacillota</taxon>
        <taxon>Bacilli</taxon>
        <taxon>Lactobacillales</taxon>
        <taxon>Enterococcaceae</taxon>
        <taxon>Vagococcus</taxon>
    </lineage>
</organism>
<evidence type="ECO:0000256" key="2">
    <source>
        <dbReference type="ARBA" id="ARBA00022679"/>
    </source>
</evidence>
<evidence type="ECO:0000256" key="4">
    <source>
        <dbReference type="ARBA" id="ARBA00023315"/>
    </source>
</evidence>
<dbReference type="InterPro" id="IPR011004">
    <property type="entry name" value="Trimer_LpxA-like_sf"/>
</dbReference>
<keyword evidence="2 5" id="KW-0808">Transferase</keyword>
<dbReference type="Proteomes" id="UP000288490">
    <property type="component" value="Unassembled WGS sequence"/>
</dbReference>
<accession>A0A429ZK13</accession>
<dbReference type="InterPro" id="IPR018357">
    <property type="entry name" value="Hexapep_transf_CS"/>
</dbReference>
<gene>
    <name evidence="6" type="ORF">CBF36_06635</name>
</gene>
<dbReference type="OrthoDB" id="9812571at2"/>
<evidence type="ECO:0000313" key="6">
    <source>
        <dbReference type="EMBL" id="RST94050.1"/>
    </source>
</evidence>